<keyword evidence="5" id="KW-1185">Reference proteome</keyword>
<dbReference type="AlphaFoldDB" id="A0A0A0J032"/>
<dbReference type="NCBIfam" id="TIGR01076">
    <property type="entry name" value="sortase_fam"/>
    <property type="match status" value="1"/>
</dbReference>
<dbReference type="InterPro" id="IPR053465">
    <property type="entry name" value="Sortase_Class_E"/>
</dbReference>
<keyword evidence="3" id="KW-0472">Membrane</keyword>
<feature type="transmembrane region" description="Helical" evidence="3">
    <location>
        <begin position="12"/>
        <end position="33"/>
    </location>
</feature>
<dbReference type="InterPro" id="IPR005754">
    <property type="entry name" value="Sortase"/>
</dbReference>
<organism evidence="4 5">
    <name type="scientific">Knoellia sinensis KCTC 19936</name>
    <dbReference type="NCBI Taxonomy" id="1385520"/>
    <lineage>
        <taxon>Bacteria</taxon>
        <taxon>Bacillati</taxon>
        <taxon>Actinomycetota</taxon>
        <taxon>Actinomycetes</taxon>
        <taxon>Micrococcales</taxon>
        <taxon>Intrasporangiaceae</taxon>
        <taxon>Knoellia</taxon>
    </lineage>
</organism>
<evidence type="ECO:0000313" key="5">
    <source>
        <dbReference type="Proteomes" id="UP000030002"/>
    </source>
</evidence>
<dbReference type="Proteomes" id="UP000030002">
    <property type="component" value="Unassembled WGS sequence"/>
</dbReference>
<sequence>MSRSLSRVAGVIGELLVAAGVLVALFVVWQFWWTDVESDRAQAASVSSLSAQFATVSEPADDTAPVGHPADATAIVRIPRLGADWARPLVEGTTADDLARGLGHYVGTAEPGSIGNFAVAGHRTTYGKPLADIDRLRDGDRIVVETVKGWTVYAVSSHSIVLPSQGEVIAPVPGDVSRAAKPTEAVMTLTACHPRYSAKQRYIVHAELVETRPRASGAPSLDVAVTSAAGVS</sequence>
<dbReference type="GO" id="GO:0016787">
    <property type="term" value="F:hydrolase activity"/>
    <property type="evidence" value="ECO:0007669"/>
    <property type="project" value="UniProtKB-KW"/>
</dbReference>
<evidence type="ECO:0000313" key="4">
    <source>
        <dbReference type="EMBL" id="KGN30079.1"/>
    </source>
</evidence>
<dbReference type="STRING" id="1385520.N802_09955"/>
<gene>
    <name evidence="4" type="ORF">N802_09955</name>
</gene>
<dbReference type="SUPFAM" id="SSF63817">
    <property type="entry name" value="Sortase"/>
    <property type="match status" value="1"/>
</dbReference>
<keyword evidence="3" id="KW-0812">Transmembrane</keyword>
<dbReference type="InterPro" id="IPR023365">
    <property type="entry name" value="Sortase_dom-sf"/>
</dbReference>
<dbReference type="NCBIfam" id="NF033747">
    <property type="entry name" value="class_E_sortase"/>
    <property type="match status" value="1"/>
</dbReference>
<evidence type="ECO:0000256" key="2">
    <source>
        <dbReference type="PIRSR" id="PIRSR605754-1"/>
    </source>
</evidence>
<feature type="active site" description="Proton donor/acceptor" evidence="2">
    <location>
        <position position="122"/>
    </location>
</feature>
<dbReference type="EMBL" id="AVPJ01000023">
    <property type="protein sequence ID" value="KGN30079.1"/>
    <property type="molecule type" value="Genomic_DNA"/>
</dbReference>
<accession>A0A0A0J032</accession>
<protein>
    <submittedName>
        <fullName evidence="4">Sortase</fullName>
    </submittedName>
</protein>
<dbReference type="eggNOG" id="COG3764">
    <property type="taxonomic scope" value="Bacteria"/>
</dbReference>
<dbReference type="RefSeq" id="WP_245613996.1">
    <property type="nucleotide sequence ID" value="NZ_AVPJ01000023.1"/>
</dbReference>
<comment type="caution">
    <text evidence="4">The sequence shown here is derived from an EMBL/GenBank/DDBJ whole genome shotgun (WGS) entry which is preliminary data.</text>
</comment>
<dbReference type="Pfam" id="PF04203">
    <property type="entry name" value="Sortase"/>
    <property type="match status" value="1"/>
</dbReference>
<dbReference type="CDD" id="cd05830">
    <property type="entry name" value="Sortase_E"/>
    <property type="match status" value="1"/>
</dbReference>
<dbReference type="InterPro" id="IPR042003">
    <property type="entry name" value="Sortase_E"/>
</dbReference>
<keyword evidence="3" id="KW-1133">Transmembrane helix</keyword>
<feature type="active site" description="Acyl-thioester intermediate" evidence="2">
    <location>
        <position position="192"/>
    </location>
</feature>
<dbReference type="Gene3D" id="2.40.260.10">
    <property type="entry name" value="Sortase"/>
    <property type="match status" value="1"/>
</dbReference>
<keyword evidence="1" id="KW-0378">Hydrolase</keyword>
<proteinExistence type="predicted"/>
<reference evidence="4 5" key="1">
    <citation type="submission" date="2013-08" db="EMBL/GenBank/DDBJ databases">
        <title>The genome sequence of Knoellia sinensis.</title>
        <authorList>
            <person name="Zhu W."/>
            <person name="Wang G."/>
        </authorList>
    </citation>
    <scope>NUCLEOTIDE SEQUENCE [LARGE SCALE GENOMIC DNA]</scope>
    <source>
        <strain evidence="4 5">KCTC 19936</strain>
    </source>
</reference>
<evidence type="ECO:0000256" key="3">
    <source>
        <dbReference type="SAM" id="Phobius"/>
    </source>
</evidence>
<name>A0A0A0J032_9MICO</name>
<evidence type="ECO:0000256" key="1">
    <source>
        <dbReference type="ARBA" id="ARBA00022801"/>
    </source>
</evidence>